<dbReference type="PROSITE" id="PS51677">
    <property type="entry name" value="NODB"/>
    <property type="match status" value="1"/>
</dbReference>
<dbReference type="GO" id="GO:0005975">
    <property type="term" value="P:carbohydrate metabolic process"/>
    <property type="evidence" value="ECO:0007669"/>
    <property type="project" value="InterPro"/>
</dbReference>
<dbReference type="STRING" id="883.DvMF_1961"/>
<sequence length="331" mass="34264">MTAAGMPGRMVTQAVPGHASVAIPCPGRQSACSLAWRLSVLLFALLFLSCAPTVRAARLGTAAEPSLADLSLPELTARLAARYGGQQPAQWGPALPGTLTRLPASAAPKTGAPKTGPVTMALTFDACGGGYDDSIIALLRELRVPATLFLAGPWLAAHPAEAADLAADPLFEIANHGARHRPASVTGRAAYGIRGTRSVAEFVDEMESNARRLAALTGARPRFYRAATLFCDEVAVRIAADLGQTVTGCTVAADAGATLPAPAVARNLLAARNGDILLLHMNKPNAGSGAGLRAALPELLRRGVRFVRLSDAVPDAVSDAMPDAMRTARAR</sequence>
<dbReference type="InterPro" id="IPR011330">
    <property type="entry name" value="Glyco_hydro/deAcase_b/a-brl"/>
</dbReference>
<name>B8DQ40_NITV9</name>
<protein>
    <submittedName>
        <fullName evidence="2">Polysaccharide deacetylase</fullName>
    </submittedName>
</protein>
<dbReference type="PANTHER" id="PTHR10587">
    <property type="entry name" value="GLYCOSYL TRANSFERASE-RELATED"/>
    <property type="match status" value="1"/>
</dbReference>
<accession>B8DQ40</accession>
<feature type="domain" description="NodB homology" evidence="1">
    <location>
        <begin position="118"/>
        <end position="307"/>
    </location>
</feature>
<dbReference type="eggNOG" id="COG0726">
    <property type="taxonomic scope" value="Bacteria"/>
</dbReference>
<dbReference type="EMBL" id="CP001197">
    <property type="protein sequence ID" value="ACL08904.1"/>
    <property type="molecule type" value="Genomic_DNA"/>
</dbReference>
<dbReference type="HOGENOM" id="CLU_021264_4_0_7"/>
<evidence type="ECO:0000259" key="1">
    <source>
        <dbReference type="PROSITE" id="PS51677"/>
    </source>
</evidence>
<proteinExistence type="predicted"/>
<dbReference type="KEGG" id="dvm:DvMF_1961"/>
<dbReference type="GO" id="GO:0016810">
    <property type="term" value="F:hydrolase activity, acting on carbon-nitrogen (but not peptide) bonds"/>
    <property type="evidence" value="ECO:0007669"/>
    <property type="project" value="InterPro"/>
</dbReference>
<reference evidence="2" key="1">
    <citation type="submission" date="2008-10" db="EMBL/GenBank/DDBJ databases">
        <title>Complete sequence of Desulfovibrio vulgaris str. 'Miyazaki F'.</title>
        <authorList>
            <person name="Lucas S."/>
            <person name="Copeland A."/>
            <person name="Lapidus A."/>
            <person name="Glavina del Rio T."/>
            <person name="Dalin E."/>
            <person name="Tice H."/>
            <person name="Bruce D."/>
            <person name="Goodwin L."/>
            <person name="Pitluck S."/>
            <person name="Sims D."/>
            <person name="Brettin T."/>
            <person name="Detter J.C."/>
            <person name="Han C."/>
            <person name="Larimer F."/>
            <person name="Land M."/>
            <person name="Hauser L."/>
            <person name="Kyrpides N."/>
            <person name="Mikhailova N."/>
            <person name="Hazen T.C."/>
            <person name="Richardson P."/>
        </authorList>
    </citation>
    <scope>NUCLEOTIDE SEQUENCE</scope>
    <source>
        <strain evidence="2">Miyazaki F</strain>
    </source>
</reference>
<dbReference type="SUPFAM" id="SSF88713">
    <property type="entry name" value="Glycoside hydrolase/deacetylase"/>
    <property type="match status" value="1"/>
</dbReference>
<dbReference type="InterPro" id="IPR002509">
    <property type="entry name" value="NODB_dom"/>
</dbReference>
<organism evidence="2">
    <name type="scientific">Nitratidesulfovibrio vulgaris (strain DSM 19637 / Miyazaki F)</name>
    <name type="common">Desulfovibrio vulgaris</name>
    <dbReference type="NCBI Taxonomy" id="883"/>
    <lineage>
        <taxon>Bacteria</taxon>
        <taxon>Pseudomonadati</taxon>
        <taxon>Thermodesulfobacteriota</taxon>
        <taxon>Desulfovibrionia</taxon>
        <taxon>Desulfovibrionales</taxon>
        <taxon>Desulfovibrionaceae</taxon>
        <taxon>Nitratidesulfovibrio</taxon>
    </lineage>
</organism>
<dbReference type="PANTHER" id="PTHR10587:SF134">
    <property type="entry name" value="SECRETED PROTEIN"/>
    <property type="match status" value="1"/>
</dbReference>
<dbReference type="AlphaFoldDB" id="B8DQ40"/>
<dbReference type="InterPro" id="IPR050248">
    <property type="entry name" value="Polysacc_deacetylase_ArnD"/>
</dbReference>
<dbReference type="Gene3D" id="3.20.20.370">
    <property type="entry name" value="Glycoside hydrolase/deacetylase"/>
    <property type="match status" value="1"/>
</dbReference>
<evidence type="ECO:0000313" key="2">
    <source>
        <dbReference type="EMBL" id="ACL08904.1"/>
    </source>
</evidence>
<dbReference type="Pfam" id="PF01522">
    <property type="entry name" value="Polysacc_deac_1"/>
    <property type="match status" value="1"/>
</dbReference>
<gene>
    <name evidence="2" type="ordered locus">DvMF_1961</name>
</gene>